<dbReference type="FunCoup" id="A0A6P8SAR1">
    <property type="interactions" value="124"/>
</dbReference>
<dbReference type="InterPro" id="IPR046350">
    <property type="entry name" value="Cystatin_sf"/>
</dbReference>
<dbReference type="InParanoid" id="A0A6P8SAR1"/>
<evidence type="ECO:0000256" key="5">
    <source>
        <dbReference type="SAM" id="SignalP"/>
    </source>
</evidence>
<evidence type="ECO:0000313" key="7">
    <source>
        <dbReference type="Proteomes" id="UP000515159"/>
    </source>
</evidence>
<dbReference type="SUPFAM" id="SSF54403">
    <property type="entry name" value="Cystatin/monellin"/>
    <property type="match status" value="2"/>
</dbReference>
<sequence length="273" mass="31487">MLPPRAQVMRWRVSSLLAFILTSLQSARGGSLPISTRELVPSDRSAQQAARVTVHYLNYGFGSPHKLLVLGEVKQATRKDIPGIGHRYSVQFTTKDFQSNEKVGICFSSVFFQMKKPRPIINLNCTNSKIRKQEREDDYNFYKDMKQRTEPVMGKDIPDSKGYVHPDFVPLWHLAIAGSSYVMWEKSEEHLRYNMAQIKSVKQRIRKDDLLDFDYNVLLHEIPTQEMVPCHVRILWHPEQPMKVKYYCSPMPHFEEEGSGTEANEGSGSYGNF</sequence>
<name>A0A6P8SAR1_GEOSA</name>
<keyword evidence="2 4" id="KW-0646">Protease inhibitor</keyword>
<dbReference type="PANTHER" id="PTHR28591:SF2">
    <property type="entry name" value="RETINOIC ACID RECEPTOR RESPONDER PROTEIN 1"/>
    <property type="match status" value="1"/>
</dbReference>
<evidence type="ECO:0000256" key="4">
    <source>
        <dbReference type="PROSITE-ProRule" id="PRU01377"/>
    </source>
</evidence>
<dbReference type="RefSeq" id="XP_033815379.1">
    <property type="nucleotide sequence ID" value="XM_033959488.1"/>
</dbReference>
<proteinExistence type="inferred from homology"/>
<comment type="similarity">
    <text evidence="1 4">Belongs to the protease inhibitor I47 (latexin) family.</text>
</comment>
<dbReference type="Pfam" id="PF06907">
    <property type="entry name" value="LXN"/>
    <property type="match status" value="1"/>
</dbReference>
<reference evidence="8" key="1">
    <citation type="submission" date="2025-08" db="UniProtKB">
        <authorList>
            <consortium name="RefSeq"/>
        </authorList>
    </citation>
    <scope>IDENTIFICATION</scope>
</reference>
<feature type="chain" id="PRO_5028096059" evidence="5">
    <location>
        <begin position="30"/>
        <end position="273"/>
    </location>
</feature>
<organism evidence="7 8">
    <name type="scientific">Geotrypetes seraphini</name>
    <name type="common">Gaboon caecilian</name>
    <name type="synonym">Caecilia seraphini</name>
    <dbReference type="NCBI Taxonomy" id="260995"/>
    <lineage>
        <taxon>Eukaryota</taxon>
        <taxon>Metazoa</taxon>
        <taxon>Chordata</taxon>
        <taxon>Craniata</taxon>
        <taxon>Vertebrata</taxon>
        <taxon>Euteleostomi</taxon>
        <taxon>Amphibia</taxon>
        <taxon>Gymnophiona</taxon>
        <taxon>Geotrypetes</taxon>
    </lineage>
</organism>
<evidence type="ECO:0000313" key="8">
    <source>
        <dbReference type="RefSeq" id="XP_033815379.1"/>
    </source>
</evidence>
<dbReference type="GO" id="GO:0005615">
    <property type="term" value="C:extracellular space"/>
    <property type="evidence" value="ECO:0007669"/>
    <property type="project" value="TreeGrafter"/>
</dbReference>
<protein>
    <submittedName>
        <fullName evidence="8">Retinoic acid receptor responder protein 1</fullName>
    </submittedName>
</protein>
<evidence type="ECO:0000256" key="2">
    <source>
        <dbReference type="ARBA" id="ARBA00022690"/>
    </source>
</evidence>
<evidence type="ECO:0000256" key="3">
    <source>
        <dbReference type="ARBA" id="ARBA00022737"/>
    </source>
</evidence>
<dbReference type="CTD" id="5918"/>
<dbReference type="OrthoDB" id="9254763at2759"/>
<keyword evidence="8" id="KW-0675">Receptor</keyword>
<dbReference type="Proteomes" id="UP000515159">
    <property type="component" value="Chromosome 9"/>
</dbReference>
<evidence type="ECO:0000256" key="1">
    <source>
        <dbReference type="ARBA" id="ARBA00010083"/>
    </source>
</evidence>
<dbReference type="PROSITE" id="PS52033">
    <property type="entry name" value="CYSTATIN_LXN"/>
    <property type="match status" value="2"/>
</dbReference>
<feature type="domain" description="Cystatin LXN-type" evidence="6">
    <location>
        <begin position="153"/>
        <end position="256"/>
    </location>
</feature>
<dbReference type="KEGG" id="gsh:117367161"/>
<dbReference type="AlphaFoldDB" id="A0A6P8SAR1"/>
<keyword evidence="3" id="KW-0677">Repeat</keyword>
<keyword evidence="7" id="KW-1185">Reference proteome</keyword>
<dbReference type="GO" id="GO:0008191">
    <property type="term" value="F:metalloendopeptidase inhibitor activity"/>
    <property type="evidence" value="ECO:0007669"/>
    <property type="project" value="UniProtKB-UniRule"/>
</dbReference>
<feature type="domain" description="Cystatin LXN-type" evidence="6">
    <location>
        <begin position="35"/>
        <end position="134"/>
    </location>
</feature>
<accession>A0A6P8SAR1</accession>
<dbReference type="GeneID" id="117367161"/>
<dbReference type="InterPro" id="IPR009684">
    <property type="entry name" value="Latexin"/>
</dbReference>
<feature type="signal peptide" evidence="5">
    <location>
        <begin position="1"/>
        <end position="29"/>
    </location>
</feature>
<dbReference type="PANTHER" id="PTHR28591">
    <property type="entry name" value="LATEXIN"/>
    <property type="match status" value="1"/>
</dbReference>
<dbReference type="Gene3D" id="3.10.450.10">
    <property type="match status" value="2"/>
</dbReference>
<gene>
    <name evidence="8" type="primary">RARRES1</name>
</gene>
<keyword evidence="5" id="KW-0732">Signal</keyword>
<dbReference type="InterPro" id="IPR049897">
    <property type="entry name" value="CYSTATIN_LXN"/>
</dbReference>
<evidence type="ECO:0000259" key="6">
    <source>
        <dbReference type="PROSITE" id="PS52033"/>
    </source>
</evidence>